<evidence type="ECO:0000313" key="2">
    <source>
        <dbReference type="Proteomes" id="UP000620104"/>
    </source>
</evidence>
<accession>A0A8H3YHC7</accession>
<protein>
    <submittedName>
        <fullName evidence="1">Uncharacterized protein</fullName>
    </submittedName>
</protein>
<sequence>MLTDCAYTDNTVHPVTPFPDSPLARHYRRQLTGWTKSVLPLALGTVDERLLRIRLNQLRIVRCKQVVRNTGASKLARSSFTLFGSFSVEVSETRLDSGKAYRDWLPENGDEVEPRNPKTVGSLSVVPLLKFAERMRGILLSTAFARPANILDRSQRRHIAQELGTADA</sequence>
<proteinExistence type="predicted"/>
<evidence type="ECO:0000313" key="1">
    <source>
        <dbReference type="EMBL" id="GHJ89228.1"/>
    </source>
</evidence>
<name>A0A8H3YHC7_9TREE</name>
<dbReference type="EMBL" id="BLZA01000040">
    <property type="protein sequence ID" value="GHJ89228.1"/>
    <property type="molecule type" value="Genomic_DNA"/>
</dbReference>
<organism evidence="1 2">
    <name type="scientific">Naganishia liquefaciens</name>
    <dbReference type="NCBI Taxonomy" id="104408"/>
    <lineage>
        <taxon>Eukaryota</taxon>
        <taxon>Fungi</taxon>
        <taxon>Dikarya</taxon>
        <taxon>Basidiomycota</taxon>
        <taxon>Agaricomycotina</taxon>
        <taxon>Tremellomycetes</taxon>
        <taxon>Filobasidiales</taxon>
        <taxon>Filobasidiaceae</taxon>
        <taxon>Naganishia</taxon>
    </lineage>
</organism>
<keyword evidence="2" id="KW-1185">Reference proteome</keyword>
<gene>
    <name evidence="1" type="ORF">NliqN6_5630</name>
</gene>
<comment type="caution">
    <text evidence="1">The sequence shown here is derived from an EMBL/GenBank/DDBJ whole genome shotgun (WGS) entry which is preliminary data.</text>
</comment>
<reference evidence="1" key="1">
    <citation type="submission" date="2020-07" db="EMBL/GenBank/DDBJ databases">
        <title>Draft Genome Sequence of a Deep-Sea Yeast, Naganishia (Cryptococcus) liquefaciens strain N6.</title>
        <authorList>
            <person name="Han Y.W."/>
            <person name="Kajitani R."/>
            <person name="Morimoto H."/>
            <person name="Parhat M."/>
            <person name="Tsubouchi H."/>
            <person name="Bakenova O."/>
            <person name="Ogata M."/>
            <person name="Argunhan B."/>
            <person name="Aoki R."/>
            <person name="Kajiwara S."/>
            <person name="Itoh T."/>
            <person name="Iwasaki H."/>
        </authorList>
    </citation>
    <scope>NUCLEOTIDE SEQUENCE</scope>
    <source>
        <strain evidence="1">N6</strain>
    </source>
</reference>
<dbReference type="AlphaFoldDB" id="A0A8H3YHC7"/>
<dbReference type="Proteomes" id="UP000620104">
    <property type="component" value="Unassembled WGS sequence"/>
</dbReference>